<evidence type="ECO:0000256" key="4">
    <source>
        <dbReference type="ARBA" id="ARBA00022679"/>
    </source>
</evidence>
<dbReference type="GO" id="GO:0007165">
    <property type="term" value="P:signal transduction"/>
    <property type="evidence" value="ECO:0007669"/>
    <property type="project" value="InterPro"/>
</dbReference>
<dbReference type="Gene3D" id="3.30.200.20">
    <property type="entry name" value="Phosphorylase Kinase, domain 1"/>
    <property type="match status" value="1"/>
</dbReference>
<dbReference type="Pfam" id="PF00531">
    <property type="entry name" value="Death"/>
    <property type="match status" value="1"/>
</dbReference>
<dbReference type="CDD" id="cd08307">
    <property type="entry name" value="Death_Pelle"/>
    <property type="match status" value="1"/>
</dbReference>
<evidence type="ECO:0000259" key="11">
    <source>
        <dbReference type="PROSITE" id="PS50011"/>
    </source>
</evidence>
<dbReference type="InterPro" id="IPR051824">
    <property type="entry name" value="LRR_Rcpt-Like_S/T_Kinase"/>
</dbReference>
<proteinExistence type="inferred from homology"/>
<dbReference type="InterPro" id="IPR011009">
    <property type="entry name" value="Kinase-like_dom_sf"/>
</dbReference>
<sequence length="503" mass="57920">MTSSINVRNVKYIYQLPALERLEICKILDKDDKWEELAGKWMQYDISVIYSLRKQKSPTEELLNNWGLQNHTILELFILLSKMKHYESMVFLKSFVDTKLHCLLNNDNKNPLRISNNQQVNKHAKDLKIGTQNFNQRISTRPDARKVILDGNTKEASYKIINQSSDDLQSVVASSNSNNLLVPSLAHRLSLLQQDKTNSKKSQFPILKPEATLPSVSYNELEIATNGWLKHNILGKGGFGTVYRGTWKNTNVAIKRLEYKKTNSDESYLVQLQQSLKEIEILNSYPHENILSLYAYNLDGQVPCLVYQLMQNGSLEDNLLLKHKSRPLSWLQRHEIAKGTARGLQYLHTIGEKPLIHGDIKSANILLDKNLEPKIGDFGLAREGEKDSMKVSRIHGTRPYLPDDFLYGRQLSTKIDTYSYGIVLFELATGFPPYDDNRPQKKFLKEFIDSVEDQYLHLLIDKKAGEKDKQVYSNFIVLGKWCSNRMAQNRPEMELVFRKIDGL</sequence>
<evidence type="ECO:0000256" key="1">
    <source>
        <dbReference type="ARBA" id="ARBA00008718"/>
    </source>
</evidence>
<evidence type="ECO:0000313" key="13">
    <source>
        <dbReference type="Proteomes" id="UP000614350"/>
    </source>
</evidence>
<dbReference type="PANTHER" id="PTHR48006">
    <property type="entry name" value="LEUCINE-RICH REPEAT-CONTAINING PROTEIN DDB_G0281931-RELATED"/>
    <property type="match status" value="1"/>
</dbReference>
<dbReference type="Pfam" id="PF00069">
    <property type="entry name" value="Pkinase"/>
    <property type="match status" value="1"/>
</dbReference>
<organism evidence="12 13">
    <name type="scientific">Vespula vulgaris</name>
    <name type="common">Yellow jacket</name>
    <name type="synonym">Wasp</name>
    <dbReference type="NCBI Taxonomy" id="7454"/>
    <lineage>
        <taxon>Eukaryota</taxon>
        <taxon>Metazoa</taxon>
        <taxon>Ecdysozoa</taxon>
        <taxon>Arthropoda</taxon>
        <taxon>Hexapoda</taxon>
        <taxon>Insecta</taxon>
        <taxon>Pterygota</taxon>
        <taxon>Neoptera</taxon>
        <taxon>Endopterygota</taxon>
        <taxon>Hymenoptera</taxon>
        <taxon>Apocrita</taxon>
        <taxon>Aculeata</taxon>
        <taxon>Vespoidea</taxon>
        <taxon>Vespidae</taxon>
        <taxon>Vespinae</taxon>
        <taxon>Vespula</taxon>
    </lineage>
</organism>
<accession>A0A834KG18</accession>
<evidence type="ECO:0000256" key="8">
    <source>
        <dbReference type="ARBA" id="ARBA00047899"/>
    </source>
</evidence>
<dbReference type="AlphaFoldDB" id="A0A834KG18"/>
<keyword evidence="3" id="KW-0723">Serine/threonine-protein kinase</keyword>
<comment type="catalytic activity">
    <reaction evidence="9">
        <text>L-seryl-[protein] + ATP = O-phospho-L-seryl-[protein] + ADP + H(+)</text>
        <dbReference type="Rhea" id="RHEA:17989"/>
        <dbReference type="Rhea" id="RHEA-COMP:9863"/>
        <dbReference type="Rhea" id="RHEA-COMP:11604"/>
        <dbReference type="ChEBI" id="CHEBI:15378"/>
        <dbReference type="ChEBI" id="CHEBI:29999"/>
        <dbReference type="ChEBI" id="CHEBI:30616"/>
        <dbReference type="ChEBI" id="CHEBI:83421"/>
        <dbReference type="ChEBI" id="CHEBI:456216"/>
        <dbReference type="EC" id="2.7.11.1"/>
    </reaction>
</comment>
<dbReference type="PROSITE" id="PS00108">
    <property type="entry name" value="PROTEIN_KINASE_ST"/>
    <property type="match status" value="1"/>
</dbReference>
<keyword evidence="13" id="KW-1185">Reference proteome</keyword>
<dbReference type="CDD" id="cd14066">
    <property type="entry name" value="STKc_IRAK"/>
    <property type="match status" value="1"/>
</dbReference>
<feature type="domain" description="Protein kinase" evidence="11">
    <location>
        <begin position="228"/>
        <end position="503"/>
    </location>
</feature>
<gene>
    <name evidence="12" type="ORF">HZH66_004173</name>
</gene>
<protein>
    <recommendedName>
        <fullName evidence="2">non-specific serine/threonine protein kinase</fullName>
        <ecNumber evidence="2">2.7.11.1</ecNumber>
    </recommendedName>
</protein>
<evidence type="ECO:0000256" key="5">
    <source>
        <dbReference type="ARBA" id="ARBA00022741"/>
    </source>
</evidence>
<dbReference type="EMBL" id="JACSEA010000003">
    <property type="protein sequence ID" value="KAF7405267.1"/>
    <property type="molecule type" value="Genomic_DNA"/>
</dbReference>
<evidence type="ECO:0000256" key="6">
    <source>
        <dbReference type="ARBA" id="ARBA00022777"/>
    </source>
</evidence>
<dbReference type="InterPro" id="IPR037924">
    <property type="entry name" value="Pelle_death"/>
</dbReference>
<dbReference type="GO" id="GO:0005524">
    <property type="term" value="F:ATP binding"/>
    <property type="evidence" value="ECO:0007669"/>
    <property type="project" value="UniProtKB-UniRule"/>
</dbReference>
<dbReference type="Proteomes" id="UP000614350">
    <property type="component" value="Unassembled WGS sequence"/>
</dbReference>
<dbReference type="PROSITE" id="PS00107">
    <property type="entry name" value="PROTEIN_KINASE_ATP"/>
    <property type="match status" value="1"/>
</dbReference>
<dbReference type="GO" id="GO:0004674">
    <property type="term" value="F:protein serine/threonine kinase activity"/>
    <property type="evidence" value="ECO:0007669"/>
    <property type="project" value="UniProtKB-KW"/>
</dbReference>
<evidence type="ECO:0000256" key="2">
    <source>
        <dbReference type="ARBA" id="ARBA00012513"/>
    </source>
</evidence>
<dbReference type="GO" id="GO:0045087">
    <property type="term" value="P:innate immune response"/>
    <property type="evidence" value="ECO:0007669"/>
    <property type="project" value="UniProtKB-ARBA"/>
</dbReference>
<dbReference type="SMART" id="SM00220">
    <property type="entry name" value="S_TKc"/>
    <property type="match status" value="1"/>
</dbReference>
<dbReference type="FunFam" id="1.10.510.10:FF:000754">
    <property type="entry name" value="Interleukin-1 receptor-associated kinase"/>
    <property type="match status" value="1"/>
</dbReference>
<keyword evidence="4" id="KW-0808">Transferase</keyword>
<dbReference type="Gene3D" id="1.10.510.10">
    <property type="entry name" value="Transferase(Phosphotransferase) domain 1"/>
    <property type="match status" value="1"/>
</dbReference>
<dbReference type="SUPFAM" id="SSF47986">
    <property type="entry name" value="DEATH domain"/>
    <property type="match status" value="1"/>
</dbReference>
<keyword evidence="6" id="KW-0418">Kinase</keyword>
<dbReference type="EC" id="2.7.11.1" evidence="2"/>
<comment type="catalytic activity">
    <reaction evidence="8">
        <text>L-threonyl-[protein] + ATP = O-phospho-L-threonyl-[protein] + ADP + H(+)</text>
        <dbReference type="Rhea" id="RHEA:46608"/>
        <dbReference type="Rhea" id="RHEA-COMP:11060"/>
        <dbReference type="Rhea" id="RHEA-COMP:11605"/>
        <dbReference type="ChEBI" id="CHEBI:15378"/>
        <dbReference type="ChEBI" id="CHEBI:30013"/>
        <dbReference type="ChEBI" id="CHEBI:30616"/>
        <dbReference type="ChEBI" id="CHEBI:61977"/>
        <dbReference type="ChEBI" id="CHEBI:456216"/>
        <dbReference type="EC" id="2.7.11.1"/>
    </reaction>
</comment>
<dbReference type="InterPro" id="IPR000488">
    <property type="entry name" value="Death_dom"/>
</dbReference>
<evidence type="ECO:0000256" key="9">
    <source>
        <dbReference type="ARBA" id="ARBA00048679"/>
    </source>
</evidence>
<feature type="binding site" evidence="10">
    <location>
        <position position="255"/>
    </location>
    <ligand>
        <name>ATP</name>
        <dbReference type="ChEBI" id="CHEBI:30616"/>
    </ligand>
</feature>
<dbReference type="InterPro" id="IPR008271">
    <property type="entry name" value="Ser/Thr_kinase_AS"/>
</dbReference>
<name>A0A834KG18_VESVU</name>
<comment type="caution">
    <text evidence="12">The sequence shown here is derived from an EMBL/GenBank/DDBJ whole genome shotgun (WGS) entry which is preliminary data.</text>
</comment>
<keyword evidence="5 10" id="KW-0547">Nucleotide-binding</keyword>
<comment type="similarity">
    <text evidence="1">Belongs to the protein kinase superfamily. TKL Ser/Thr protein kinase family. Pelle subfamily.</text>
</comment>
<evidence type="ECO:0000313" key="12">
    <source>
        <dbReference type="EMBL" id="KAF7405267.1"/>
    </source>
</evidence>
<keyword evidence="7 10" id="KW-0067">ATP-binding</keyword>
<evidence type="ECO:0000256" key="7">
    <source>
        <dbReference type="ARBA" id="ARBA00022840"/>
    </source>
</evidence>
<evidence type="ECO:0000256" key="10">
    <source>
        <dbReference type="PROSITE-ProRule" id="PRU10141"/>
    </source>
</evidence>
<reference evidence="12" key="1">
    <citation type="journal article" date="2020" name="G3 (Bethesda)">
        <title>High-Quality Assemblies for Three Invasive Social Wasps from the &lt;i&gt;Vespula&lt;/i&gt; Genus.</title>
        <authorList>
            <person name="Harrop T.W.R."/>
            <person name="Guhlin J."/>
            <person name="McLaughlin G.M."/>
            <person name="Permina E."/>
            <person name="Stockwell P."/>
            <person name="Gilligan J."/>
            <person name="Le Lec M.F."/>
            <person name="Gruber M.A.M."/>
            <person name="Quinn O."/>
            <person name="Lovegrove M."/>
            <person name="Duncan E.J."/>
            <person name="Remnant E.J."/>
            <person name="Van Eeckhoven J."/>
            <person name="Graham B."/>
            <person name="Knapp R.A."/>
            <person name="Langford K.W."/>
            <person name="Kronenberg Z."/>
            <person name="Press M.O."/>
            <person name="Eacker S.M."/>
            <person name="Wilson-Rankin E.E."/>
            <person name="Purcell J."/>
            <person name="Lester P.J."/>
            <person name="Dearden P.K."/>
        </authorList>
    </citation>
    <scope>NUCLEOTIDE SEQUENCE</scope>
    <source>
        <strain evidence="12">Marl-1</strain>
    </source>
</reference>
<evidence type="ECO:0000256" key="3">
    <source>
        <dbReference type="ARBA" id="ARBA00022527"/>
    </source>
</evidence>
<dbReference type="PROSITE" id="PS50011">
    <property type="entry name" value="PROTEIN_KINASE_DOM"/>
    <property type="match status" value="1"/>
</dbReference>
<dbReference type="PANTHER" id="PTHR48006:SF102">
    <property type="entry name" value="LEUCINE-RICH REPEAT-CONTAINING PROTEIN DDB_G0281931-RELATED"/>
    <property type="match status" value="1"/>
</dbReference>
<dbReference type="InterPro" id="IPR000719">
    <property type="entry name" value="Prot_kinase_dom"/>
</dbReference>
<dbReference type="InterPro" id="IPR011029">
    <property type="entry name" value="DEATH-like_dom_sf"/>
</dbReference>
<dbReference type="Gene3D" id="1.10.533.10">
    <property type="entry name" value="Death Domain, Fas"/>
    <property type="match status" value="1"/>
</dbReference>
<dbReference type="SUPFAM" id="SSF56112">
    <property type="entry name" value="Protein kinase-like (PK-like)"/>
    <property type="match status" value="1"/>
</dbReference>
<dbReference type="InterPro" id="IPR017441">
    <property type="entry name" value="Protein_kinase_ATP_BS"/>
</dbReference>